<proteinExistence type="predicted"/>
<dbReference type="AlphaFoldDB" id="A0A6A5K6M5"/>
<organism evidence="2 3">
    <name type="scientific">Decorospora gaudefroyi</name>
    <dbReference type="NCBI Taxonomy" id="184978"/>
    <lineage>
        <taxon>Eukaryota</taxon>
        <taxon>Fungi</taxon>
        <taxon>Dikarya</taxon>
        <taxon>Ascomycota</taxon>
        <taxon>Pezizomycotina</taxon>
        <taxon>Dothideomycetes</taxon>
        <taxon>Pleosporomycetidae</taxon>
        <taxon>Pleosporales</taxon>
        <taxon>Pleosporineae</taxon>
        <taxon>Pleosporaceae</taxon>
        <taxon>Decorospora</taxon>
    </lineage>
</organism>
<sequence>MSQPQRTWNHEYQRYLETHYDTVHQRHYRKHYVEGEGWVFFDWLTRPDSGYAAQSLGAGFIGQGPAIQGTYNPVNAQPDAHYETLDSTYFVRHKEFFQEGKVFSILFTEPLGSTAAATSYNDSVSLVKLGGQVYTQVRRFIVVRQKREFCFALPIFTYSGKGTKKSGVVVREHAIAYAYGSTPTLLPGEYPLEKDPICIVMTAPANERGSTLSPSSRIYFGIHHPIQYNVKVKDLGYVLPEHVPQLTAYWRNELQVDTTGQGPEVAAEAAEQYLADD</sequence>
<dbReference type="PANTHER" id="PTHR35391:SF5">
    <property type="entry name" value="DUF6590 DOMAIN-CONTAINING PROTEIN"/>
    <property type="match status" value="1"/>
</dbReference>
<protein>
    <recommendedName>
        <fullName evidence="1">DUF6590 domain-containing protein</fullName>
    </recommendedName>
</protein>
<dbReference type="Proteomes" id="UP000800040">
    <property type="component" value="Unassembled WGS sequence"/>
</dbReference>
<evidence type="ECO:0000313" key="2">
    <source>
        <dbReference type="EMBL" id="KAF1832449.1"/>
    </source>
</evidence>
<dbReference type="Pfam" id="PF20233">
    <property type="entry name" value="DUF6590"/>
    <property type="match status" value="1"/>
</dbReference>
<name>A0A6A5K6M5_9PLEO</name>
<dbReference type="OrthoDB" id="3559580at2759"/>
<dbReference type="InterPro" id="IPR046497">
    <property type="entry name" value="DUF6590"/>
</dbReference>
<accession>A0A6A5K6M5</accession>
<evidence type="ECO:0000313" key="3">
    <source>
        <dbReference type="Proteomes" id="UP000800040"/>
    </source>
</evidence>
<dbReference type="EMBL" id="ML975338">
    <property type="protein sequence ID" value="KAF1832449.1"/>
    <property type="molecule type" value="Genomic_DNA"/>
</dbReference>
<keyword evidence="3" id="KW-1185">Reference proteome</keyword>
<dbReference type="PANTHER" id="PTHR35391">
    <property type="entry name" value="C2H2-TYPE DOMAIN-CONTAINING PROTEIN-RELATED"/>
    <property type="match status" value="1"/>
</dbReference>
<reference evidence="2" key="1">
    <citation type="submission" date="2020-01" db="EMBL/GenBank/DDBJ databases">
        <authorList>
            <consortium name="DOE Joint Genome Institute"/>
            <person name="Haridas S."/>
            <person name="Albert R."/>
            <person name="Binder M."/>
            <person name="Bloem J."/>
            <person name="Labutti K."/>
            <person name="Salamov A."/>
            <person name="Andreopoulos B."/>
            <person name="Baker S.E."/>
            <person name="Barry K."/>
            <person name="Bills G."/>
            <person name="Bluhm B.H."/>
            <person name="Cannon C."/>
            <person name="Castanera R."/>
            <person name="Culley D.E."/>
            <person name="Daum C."/>
            <person name="Ezra D."/>
            <person name="Gonzalez J.B."/>
            <person name="Henrissat B."/>
            <person name="Kuo A."/>
            <person name="Liang C."/>
            <person name="Lipzen A."/>
            <person name="Lutzoni F."/>
            <person name="Magnuson J."/>
            <person name="Mondo S."/>
            <person name="Nolan M."/>
            <person name="Ohm R."/>
            <person name="Pangilinan J."/>
            <person name="Park H.-J."/>
            <person name="Ramirez L."/>
            <person name="Alfaro M."/>
            <person name="Sun H."/>
            <person name="Tritt A."/>
            <person name="Yoshinaga Y."/>
            <person name="Zwiers L.-H."/>
            <person name="Turgeon B.G."/>
            <person name="Goodwin S.B."/>
            <person name="Spatafora J.W."/>
            <person name="Crous P.W."/>
            <person name="Grigoriev I.V."/>
        </authorList>
    </citation>
    <scope>NUCLEOTIDE SEQUENCE</scope>
    <source>
        <strain evidence="2">P77</strain>
    </source>
</reference>
<feature type="domain" description="DUF6590" evidence="1">
    <location>
        <begin position="94"/>
        <end position="247"/>
    </location>
</feature>
<gene>
    <name evidence="2" type="ORF">BDW02DRAFT_529770</name>
</gene>
<evidence type="ECO:0000259" key="1">
    <source>
        <dbReference type="Pfam" id="PF20233"/>
    </source>
</evidence>